<comment type="caution">
    <text evidence="1">The sequence shown here is derived from an EMBL/GenBank/DDBJ whole genome shotgun (WGS) entry which is preliminary data.</text>
</comment>
<protein>
    <recommendedName>
        <fullName evidence="3">DUF560 domain-containing protein</fullName>
    </recommendedName>
</protein>
<accession>A0A538T2B6</accession>
<organism evidence="1 2">
    <name type="scientific">Eiseniibacteriota bacterium</name>
    <dbReference type="NCBI Taxonomy" id="2212470"/>
    <lineage>
        <taxon>Bacteria</taxon>
        <taxon>Candidatus Eiseniibacteriota</taxon>
    </lineage>
</organism>
<evidence type="ECO:0000313" key="1">
    <source>
        <dbReference type="EMBL" id="TMQ57776.1"/>
    </source>
</evidence>
<evidence type="ECO:0008006" key="3">
    <source>
        <dbReference type="Google" id="ProtNLM"/>
    </source>
</evidence>
<proteinExistence type="predicted"/>
<evidence type="ECO:0000313" key="2">
    <source>
        <dbReference type="Proteomes" id="UP000316852"/>
    </source>
</evidence>
<dbReference type="EMBL" id="VBOW01000051">
    <property type="protein sequence ID" value="TMQ57776.1"/>
    <property type="molecule type" value="Genomic_DNA"/>
</dbReference>
<sequence length="268" mass="29517">MSGQFKDADGTANLTLLGLEASAQVAAWDYSTPDRTDATTRRLAVNFIPMRTRTHAWLLSYRGQELDLSGKRSLASAAVLAGFRRRHSRRLASEWGLGVAEVKDRPGASAARRMAVTAGLKIFRRDPGEEVIAEARLERDAATTMKATVRKRLPIGAASVNWETRLNAEGGYYTQPTVARRASAAIVDTLAPGTTLSFEASYGWTRPFRGPEHRADTYRAGAFLSTPVQPWINGRVGYDFLRQTDPDRAVPLNFRRSRLVLSLTAVIP</sequence>
<name>A0A538T2B6_UNCEI</name>
<gene>
    <name evidence="1" type="ORF">E6K76_09610</name>
</gene>
<dbReference type="Proteomes" id="UP000316852">
    <property type="component" value="Unassembled WGS sequence"/>
</dbReference>
<reference evidence="1 2" key="1">
    <citation type="journal article" date="2019" name="Nat. Microbiol.">
        <title>Mediterranean grassland soil C-N compound turnover is dependent on rainfall and depth, and is mediated by genomically divergent microorganisms.</title>
        <authorList>
            <person name="Diamond S."/>
            <person name="Andeer P.F."/>
            <person name="Li Z."/>
            <person name="Crits-Christoph A."/>
            <person name="Burstein D."/>
            <person name="Anantharaman K."/>
            <person name="Lane K.R."/>
            <person name="Thomas B.C."/>
            <person name="Pan C."/>
            <person name="Northen T.R."/>
            <person name="Banfield J.F."/>
        </authorList>
    </citation>
    <scope>NUCLEOTIDE SEQUENCE [LARGE SCALE GENOMIC DNA]</scope>
    <source>
        <strain evidence="1">WS_6</strain>
    </source>
</reference>
<dbReference type="AlphaFoldDB" id="A0A538T2B6"/>